<dbReference type="SUPFAM" id="SSF56954">
    <property type="entry name" value="Outer membrane efflux proteins (OEP)"/>
    <property type="match status" value="1"/>
</dbReference>
<dbReference type="InterPro" id="IPR051906">
    <property type="entry name" value="TolC-like"/>
</dbReference>
<keyword evidence="7" id="KW-0998">Cell outer membrane</keyword>
<dbReference type="InterPro" id="IPR003423">
    <property type="entry name" value="OMP_efflux"/>
</dbReference>
<feature type="signal peptide" evidence="9">
    <location>
        <begin position="1"/>
        <end position="30"/>
    </location>
</feature>
<keyword evidence="4" id="KW-1134">Transmembrane beta strand</keyword>
<evidence type="ECO:0000256" key="9">
    <source>
        <dbReference type="SAM" id="SignalP"/>
    </source>
</evidence>
<keyword evidence="8" id="KW-0175">Coiled coil</keyword>
<gene>
    <name evidence="10" type="ORF">BRLA_c008790</name>
</gene>
<dbReference type="EMBL" id="CP007806">
    <property type="protein sequence ID" value="AIG25220.1"/>
    <property type="molecule type" value="Genomic_DNA"/>
</dbReference>
<dbReference type="Gene3D" id="1.20.1600.10">
    <property type="entry name" value="Outer membrane efflux proteins (OEP)"/>
    <property type="match status" value="2"/>
</dbReference>
<name>A0A075R6I5_BRELA</name>
<evidence type="ECO:0000256" key="1">
    <source>
        <dbReference type="ARBA" id="ARBA00004442"/>
    </source>
</evidence>
<sequence>MSVSYTKKTRLLMVMIGSLLFISYPLMAQATEEKTVHSQASEEKNKHELTPKKAGELALEQNIDLKKFRLELDTADINANQAIYNSVKMKESNISSLGDAQQKYVQTAKAEAARNIHKYMLQAMEDKTKLGAEKAFYELWHAKQDLQLQEQSLTRAQKQVDMANALFKAGIKAKNDVLQAETGLAQAKANHEVARNQVHLSTLSLNQFLAEDLTKEWELSIPEGDIRDKEIISLEEAKRLAVVQRAEILKSEEEVNAAKKSVDTIEKYSILSSFQGQLAKNELETAEMNKEQIKNDILLEVTRNYEALTSSKQGLEALDKAREASKENYRLTQLRYENGLETTLDVMTAEEELAKRENEYETAQHNYQLAYLNYKNSMGRSVS</sequence>
<dbReference type="HOGENOM" id="CLU_703337_0_0_9"/>
<dbReference type="KEGG" id="blr:BRLA_c008790"/>
<dbReference type="PANTHER" id="PTHR30026">
    <property type="entry name" value="OUTER MEMBRANE PROTEIN TOLC"/>
    <property type="match status" value="1"/>
</dbReference>
<keyword evidence="6" id="KW-0472">Membrane</keyword>
<keyword evidence="11" id="KW-1185">Reference proteome</keyword>
<evidence type="ECO:0000256" key="3">
    <source>
        <dbReference type="ARBA" id="ARBA00022448"/>
    </source>
</evidence>
<evidence type="ECO:0000313" key="11">
    <source>
        <dbReference type="Proteomes" id="UP000005850"/>
    </source>
</evidence>
<feature type="chain" id="PRO_5001709156" evidence="9">
    <location>
        <begin position="31"/>
        <end position="383"/>
    </location>
</feature>
<protein>
    <submittedName>
        <fullName evidence="10">Outer membrane efflux protein</fullName>
    </submittedName>
</protein>
<reference evidence="10 11" key="1">
    <citation type="journal article" date="2011" name="J. Bacteriol.">
        <title>Genome sequence of Brevibacillus laterosporus LMG 15441, a pathogen of invertebrates.</title>
        <authorList>
            <person name="Djukic M."/>
            <person name="Poehlein A."/>
            <person name="Thurmer A."/>
            <person name="Daniel R."/>
        </authorList>
    </citation>
    <scope>NUCLEOTIDE SEQUENCE [LARGE SCALE GENOMIC DNA]</scope>
    <source>
        <strain evidence="10 11">LMG 15441</strain>
    </source>
</reference>
<dbReference type="GO" id="GO:0015562">
    <property type="term" value="F:efflux transmembrane transporter activity"/>
    <property type="evidence" value="ECO:0007669"/>
    <property type="project" value="InterPro"/>
</dbReference>
<dbReference type="Pfam" id="PF02321">
    <property type="entry name" value="OEP"/>
    <property type="match status" value="1"/>
</dbReference>
<keyword evidence="5" id="KW-0812">Transmembrane</keyword>
<organism evidence="10 11">
    <name type="scientific">Brevibacillus laterosporus LMG 15441</name>
    <dbReference type="NCBI Taxonomy" id="1042163"/>
    <lineage>
        <taxon>Bacteria</taxon>
        <taxon>Bacillati</taxon>
        <taxon>Bacillota</taxon>
        <taxon>Bacilli</taxon>
        <taxon>Bacillales</taxon>
        <taxon>Paenibacillaceae</taxon>
        <taxon>Brevibacillus</taxon>
    </lineage>
</organism>
<dbReference type="GO" id="GO:0015288">
    <property type="term" value="F:porin activity"/>
    <property type="evidence" value="ECO:0007669"/>
    <property type="project" value="TreeGrafter"/>
</dbReference>
<evidence type="ECO:0000256" key="6">
    <source>
        <dbReference type="ARBA" id="ARBA00023136"/>
    </source>
</evidence>
<comment type="subcellular location">
    <subcellularLocation>
        <location evidence="1">Cell outer membrane</location>
    </subcellularLocation>
</comment>
<evidence type="ECO:0000256" key="7">
    <source>
        <dbReference type="ARBA" id="ARBA00023237"/>
    </source>
</evidence>
<evidence type="ECO:0000313" key="10">
    <source>
        <dbReference type="EMBL" id="AIG25220.1"/>
    </source>
</evidence>
<proteinExistence type="inferred from homology"/>
<dbReference type="Proteomes" id="UP000005850">
    <property type="component" value="Chromosome"/>
</dbReference>
<evidence type="ECO:0000256" key="4">
    <source>
        <dbReference type="ARBA" id="ARBA00022452"/>
    </source>
</evidence>
<dbReference type="eggNOG" id="COG1538">
    <property type="taxonomic scope" value="Bacteria"/>
</dbReference>
<dbReference type="STRING" id="1042163.BRLA_c008790"/>
<keyword evidence="3" id="KW-0813">Transport</keyword>
<evidence type="ECO:0000256" key="5">
    <source>
        <dbReference type="ARBA" id="ARBA00022692"/>
    </source>
</evidence>
<evidence type="ECO:0000256" key="2">
    <source>
        <dbReference type="ARBA" id="ARBA00007613"/>
    </source>
</evidence>
<evidence type="ECO:0000256" key="8">
    <source>
        <dbReference type="SAM" id="Coils"/>
    </source>
</evidence>
<comment type="similarity">
    <text evidence="2">Belongs to the outer membrane factor (OMF) (TC 1.B.17) family.</text>
</comment>
<dbReference type="AlphaFoldDB" id="A0A075R6I5"/>
<keyword evidence="9" id="KW-0732">Signal</keyword>
<dbReference type="RefSeq" id="WP_003335276.1">
    <property type="nucleotide sequence ID" value="NZ_CP007806.1"/>
</dbReference>
<dbReference type="GO" id="GO:0009279">
    <property type="term" value="C:cell outer membrane"/>
    <property type="evidence" value="ECO:0007669"/>
    <property type="project" value="UniProtKB-SubCell"/>
</dbReference>
<dbReference type="PANTHER" id="PTHR30026:SF20">
    <property type="entry name" value="OUTER MEMBRANE PROTEIN TOLC"/>
    <property type="match status" value="1"/>
</dbReference>
<dbReference type="GO" id="GO:1990281">
    <property type="term" value="C:efflux pump complex"/>
    <property type="evidence" value="ECO:0007669"/>
    <property type="project" value="TreeGrafter"/>
</dbReference>
<feature type="coiled-coil region" evidence="8">
    <location>
        <begin position="234"/>
        <end position="296"/>
    </location>
</feature>
<accession>A0A075R6I5</accession>